<gene>
    <name evidence="5" type="ORF">MNB_SV-8-1107</name>
</gene>
<keyword evidence="2" id="KW-0963">Cytoplasm</keyword>
<dbReference type="Gene3D" id="3.30.70.3550">
    <property type="entry name" value="Leucyl/phenylalanyl-tRNA-protein transferase, N-terminal domain"/>
    <property type="match status" value="1"/>
</dbReference>
<dbReference type="NCBIfam" id="TIGR00667">
    <property type="entry name" value="aat"/>
    <property type="match status" value="1"/>
</dbReference>
<dbReference type="EC" id="2.3.2.6" evidence="5"/>
<dbReference type="GO" id="GO:0005737">
    <property type="term" value="C:cytoplasm"/>
    <property type="evidence" value="ECO:0007669"/>
    <property type="project" value="UniProtKB-SubCell"/>
</dbReference>
<dbReference type="GO" id="GO:0008914">
    <property type="term" value="F:leucyl-tRNA--protein transferase activity"/>
    <property type="evidence" value="ECO:0007669"/>
    <property type="project" value="UniProtKB-EC"/>
</dbReference>
<dbReference type="SUPFAM" id="SSF55729">
    <property type="entry name" value="Acyl-CoA N-acyltransferases (Nat)"/>
    <property type="match status" value="1"/>
</dbReference>
<dbReference type="PANTHER" id="PTHR30098">
    <property type="entry name" value="LEUCYL/PHENYLALANYL-TRNA--PROTEIN TRANSFERASE"/>
    <property type="match status" value="1"/>
</dbReference>
<evidence type="ECO:0000256" key="1">
    <source>
        <dbReference type="ARBA" id="ARBA00004496"/>
    </source>
</evidence>
<dbReference type="InterPro" id="IPR004616">
    <property type="entry name" value="Leu/Phe-tRNA_Trfase"/>
</dbReference>
<dbReference type="HAMAP" id="MF_00688">
    <property type="entry name" value="Leu_Phe_trans"/>
    <property type="match status" value="1"/>
</dbReference>
<dbReference type="EMBL" id="FPHD01000055">
    <property type="protein sequence ID" value="SFV60549.1"/>
    <property type="molecule type" value="Genomic_DNA"/>
</dbReference>
<comment type="subcellular location">
    <subcellularLocation>
        <location evidence="1">Cytoplasm</location>
    </subcellularLocation>
</comment>
<organism evidence="5">
    <name type="scientific">hydrothermal vent metagenome</name>
    <dbReference type="NCBI Taxonomy" id="652676"/>
    <lineage>
        <taxon>unclassified sequences</taxon>
        <taxon>metagenomes</taxon>
        <taxon>ecological metagenomes</taxon>
    </lineage>
</organism>
<dbReference type="InterPro" id="IPR016181">
    <property type="entry name" value="Acyl_CoA_acyltransferase"/>
</dbReference>
<keyword evidence="4 5" id="KW-0012">Acyltransferase</keyword>
<sequence length="253" mass="28743">MGSMFDEEEYFIPPLSHYSYIFPNPRDASDEGLLAYGGDLSSSRLLTAYRNGIFPWYAEGDPILWWSPDPRLLLYPENFKVRKSFARVLRSGKFTVTFDKHFSEVISLCATVPREGQSSSWILPQMQEAYIRLHEEGFAHSVEVHKEGKLVGGLYGLAMGKAFFGESMFSLVSDASKVAFKALSDVLGDRGYDFIDCQMKTDHMVGLGAQTVARDIFLDALHEALQKPSDLGYWHDFNWEYKDPVHEGKKDDK</sequence>
<dbReference type="GO" id="GO:0030163">
    <property type="term" value="P:protein catabolic process"/>
    <property type="evidence" value="ECO:0007669"/>
    <property type="project" value="InterPro"/>
</dbReference>
<dbReference type="Gene3D" id="3.40.630.70">
    <property type="entry name" value="Leucyl/phenylalanyl-tRNA-protein transferase, C-terminal domain"/>
    <property type="match status" value="1"/>
</dbReference>
<evidence type="ECO:0000256" key="2">
    <source>
        <dbReference type="ARBA" id="ARBA00022490"/>
    </source>
</evidence>
<name>A0A1W1C459_9ZZZZ</name>
<evidence type="ECO:0000256" key="3">
    <source>
        <dbReference type="ARBA" id="ARBA00022679"/>
    </source>
</evidence>
<accession>A0A1W1C459</accession>
<dbReference type="PANTHER" id="PTHR30098:SF2">
    <property type="entry name" value="LEUCYL_PHENYLALANYL-TRNA--PROTEIN TRANSFERASE"/>
    <property type="match status" value="1"/>
</dbReference>
<proteinExistence type="inferred from homology"/>
<evidence type="ECO:0000313" key="5">
    <source>
        <dbReference type="EMBL" id="SFV60549.1"/>
    </source>
</evidence>
<evidence type="ECO:0000256" key="4">
    <source>
        <dbReference type="ARBA" id="ARBA00023315"/>
    </source>
</evidence>
<reference evidence="5" key="1">
    <citation type="submission" date="2016-10" db="EMBL/GenBank/DDBJ databases">
        <authorList>
            <person name="de Groot N.N."/>
        </authorList>
    </citation>
    <scope>NUCLEOTIDE SEQUENCE</scope>
</reference>
<dbReference type="AlphaFoldDB" id="A0A1W1C459"/>
<keyword evidence="3 5" id="KW-0808">Transferase</keyword>
<dbReference type="FunFam" id="3.30.70.3550:FF:000001">
    <property type="entry name" value="Leucyl/phenylalanyl-tRNA--protein transferase"/>
    <property type="match status" value="1"/>
</dbReference>
<dbReference type="InterPro" id="IPR042203">
    <property type="entry name" value="Leu/Phe-tRNA_Trfase_C"/>
</dbReference>
<dbReference type="Pfam" id="PF03588">
    <property type="entry name" value="Leu_Phe_trans"/>
    <property type="match status" value="1"/>
</dbReference>
<dbReference type="InterPro" id="IPR042221">
    <property type="entry name" value="Leu/Phe-tRNA_Trfase_N"/>
</dbReference>
<protein>
    <submittedName>
        <fullName evidence="5">Leucyl/phenylalanyl-tRNA--protein transferase</fullName>
        <ecNumber evidence="5">2.3.2.6</ecNumber>
    </submittedName>
</protein>